<keyword evidence="3" id="KW-1185">Reference proteome</keyword>
<evidence type="ECO:0000313" key="2">
    <source>
        <dbReference type="EMBL" id="MFC4870363.1"/>
    </source>
</evidence>
<accession>A0ABV9SVK1</accession>
<evidence type="ECO:0000256" key="1">
    <source>
        <dbReference type="SAM" id="SignalP"/>
    </source>
</evidence>
<dbReference type="RefSeq" id="WP_377060834.1">
    <property type="nucleotide sequence ID" value="NZ_JBHSJJ010000001.1"/>
</dbReference>
<evidence type="ECO:0000313" key="3">
    <source>
        <dbReference type="Proteomes" id="UP001595818"/>
    </source>
</evidence>
<dbReference type="EMBL" id="JBHSJJ010000001">
    <property type="protein sequence ID" value="MFC4870363.1"/>
    <property type="molecule type" value="Genomic_DNA"/>
</dbReference>
<proteinExistence type="predicted"/>
<sequence>MRRTLGKVYRKNRSMFWIVCWVLPLVPAKVWSQTGDTTDNGQKQEVYDFILLNAKFNDRFTFMGRDFGQTIPTLSTDVMYYFHTGLYFNVSAFRFLEPEIPYQYALSLGYQTDLSAKTDLNVSYSQFLVSGSSEVTGIQNMGFLQGTFGLDWDYLYSTLQLQGLFNDKTDVFISSQHSRYFEFDQRLFKTITVSFEPAFSFMWGTSRFYHLGGFGENLLDAASELENLRFLTWEIMLPLNLEWNGWGMEFQYRYVHPVNTPEFDESGGRFIFGGQLTYSLPIKKMR</sequence>
<protein>
    <submittedName>
        <fullName evidence="2">Uncharacterized protein</fullName>
    </submittedName>
</protein>
<gene>
    <name evidence="2" type="ORF">ACFPFU_01610</name>
</gene>
<keyword evidence="1" id="KW-0732">Signal</keyword>
<dbReference type="Proteomes" id="UP001595818">
    <property type="component" value="Unassembled WGS sequence"/>
</dbReference>
<feature type="signal peptide" evidence="1">
    <location>
        <begin position="1"/>
        <end position="32"/>
    </location>
</feature>
<reference evidence="3" key="1">
    <citation type="journal article" date="2019" name="Int. J. Syst. Evol. Microbiol.">
        <title>The Global Catalogue of Microorganisms (GCM) 10K type strain sequencing project: providing services to taxonomists for standard genome sequencing and annotation.</title>
        <authorList>
            <consortium name="The Broad Institute Genomics Platform"/>
            <consortium name="The Broad Institute Genome Sequencing Center for Infectious Disease"/>
            <person name="Wu L."/>
            <person name="Ma J."/>
        </authorList>
    </citation>
    <scope>NUCLEOTIDE SEQUENCE [LARGE SCALE GENOMIC DNA]</scope>
    <source>
        <strain evidence="3">CGMCC 4.7466</strain>
    </source>
</reference>
<feature type="chain" id="PRO_5047028672" evidence="1">
    <location>
        <begin position="33"/>
        <end position="286"/>
    </location>
</feature>
<organism evidence="2 3">
    <name type="scientific">Negadavirga shengliensis</name>
    <dbReference type="NCBI Taxonomy" id="1389218"/>
    <lineage>
        <taxon>Bacteria</taxon>
        <taxon>Pseudomonadati</taxon>
        <taxon>Bacteroidota</taxon>
        <taxon>Cytophagia</taxon>
        <taxon>Cytophagales</taxon>
        <taxon>Cyclobacteriaceae</taxon>
        <taxon>Negadavirga</taxon>
    </lineage>
</organism>
<name>A0ABV9SVK1_9BACT</name>
<comment type="caution">
    <text evidence="2">The sequence shown here is derived from an EMBL/GenBank/DDBJ whole genome shotgun (WGS) entry which is preliminary data.</text>
</comment>